<protein>
    <submittedName>
        <fullName evidence="1">11744_t:CDS:1</fullName>
    </submittedName>
</protein>
<evidence type="ECO:0000313" key="1">
    <source>
        <dbReference type="EMBL" id="CAG8686638.1"/>
    </source>
</evidence>
<feature type="non-terminal residue" evidence="1">
    <location>
        <position position="504"/>
    </location>
</feature>
<gene>
    <name evidence="1" type="ORF">SPELUC_LOCUS10477</name>
</gene>
<comment type="caution">
    <text evidence="1">The sequence shown here is derived from an EMBL/GenBank/DDBJ whole genome shotgun (WGS) entry which is preliminary data.</text>
</comment>
<name>A0ACA9P1P8_9GLOM</name>
<proteinExistence type="predicted"/>
<keyword evidence="2" id="KW-1185">Reference proteome</keyword>
<sequence length="504" mass="58877">MTSEIISQIENFFINVENLIELKLKHNIQNHSEIEKRFNEGKSLIDKLEGISDEQYGLFRHMYHMTYASYLKTVDEIDNASLQERLAKKYEEYTKKSERIDAYETETVLFAELSLNTNDQDLSPDENSLQKAANEQLEIIQSILEDKFIESIRMHFKILTKNPKIFEDYQEIVNCESNVHKLANGIIDEALILLDEFRISKSQNSTINMDKKKSEQLINALKLLKSLASEAAYLKRISFILYLLNSSDKIKILFSNVIFTKEGINKRARELYLHFYPDRAKYPNTPNWLRDEHKCLGVELFRYIIEFKENLLADLENVSKNEGHLIFHEKKANELWKKAIDYRNAAKNEWDRLRLLKKEDIEEFNPEELKNFSVATGILAYQEYRAACQIADKIKQLQKQVKLRGYMALCLHISNQPLESQLYALSAIYLQLLNSYKITSHELAEAKKIFDKVKDGNSNENSHKLYTEVKLKGNSDNALTVIKTEDQEISYIEKKKAQNSIIKT</sequence>
<dbReference type="EMBL" id="CAJVPW010019642">
    <property type="protein sequence ID" value="CAG8686638.1"/>
    <property type="molecule type" value="Genomic_DNA"/>
</dbReference>
<accession>A0ACA9P1P8</accession>
<evidence type="ECO:0000313" key="2">
    <source>
        <dbReference type="Proteomes" id="UP000789366"/>
    </source>
</evidence>
<reference evidence="1" key="1">
    <citation type="submission" date="2021-06" db="EMBL/GenBank/DDBJ databases">
        <authorList>
            <person name="Kallberg Y."/>
            <person name="Tangrot J."/>
            <person name="Rosling A."/>
        </authorList>
    </citation>
    <scope>NUCLEOTIDE SEQUENCE</scope>
    <source>
        <strain evidence="1">28 12/20/2015</strain>
    </source>
</reference>
<organism evidence="1 2">
    <name type="scientific">Cetraspora pellucida</name>
    <dbReference type="NCBI Taxonomy" id="1433469"/>
    <lineage>
        <taxon>Eukaryota</taxon>
        <taxon>Fungi</taxon>
        <taxon>Fungi incertae sedis</taxon>
        <taxon>Mucoromycota</taxon>
        <taxon>Glomeromycotina</taxon>
        <taxon>Glomeromycetes</taxon>
        <taxon>Diversisporales</taxon>
        <taxon>Gigasporaceae</taxon>
        <taxon>Cetraspora</taxon>
    </lineage>
</organism>
<dbReference type="Proteomes" id="UP000789366">
    <property type="component" value="Unassembled WGS sequence"/>
</dbReference>